<comment type="similarity">
    <text evidence="1">Belongs to the metallophosphoesterase superfamily. YfcE family.</text>
</comment>
<dbReference type="KEGG" id="fpz:LA55_1641"/>
<dbReference type="SUPFAM" id="SSF56300">
    <property type="entry name" value="Metallo-dependent phosphatases"/>
    <property type="match status" value="1"/>
</dbReference>
<dbReference type="GO" id="GO:0016791">
    <property type="term" value="F:phosphatase activity"/>
    <property type="evidence" value="ECO:0007669"/>
    <property type="project" value="TreeGrafter"/>
</dbReference>
<dbReference type="GO" id="GO:0005737">
    <property type="term" value="C:cytoplasm"/>
    <property type="evidence" value="ECO:0007669"/>
    <property type="project" value="TreeGrafter"/>
</dbReference>
<evidence type="ECO:0000256" key="1">
    <source>
        <dbReference type="ARBA" id="ARBA00008950"/>
    </source>
</evidence>
<dbReference type="Gene3D" id="3.60.21.10">
    <property type="match status" value="1"/>
</dbReference>
<dbReference type="RefSeq" id="WP_044526706.1">
    <property type="nucleotide sequence ID" value="NZ_CP009440.1"/>
</dbReference>
<dbReference type="Pfam" id="PF12850">
    <property type="entry name" value="Metallophos_2"/>
    <property type="match status" value="1"/>
</dbReference>
<protein>
    <submittedName>
        <fullName evidence="3">Calcineurin-like phosphoesterase family protein</fullName>
    </submittedName>
</protein>
<dbReference type="InterPro" id="IPR011152">
    <property type="entry name" value="Pesterase_MJ0912"/>
</dbReference>
<dbReference type="PIRSF" id="PIRSF000883">
    <property type="entry name" value="Pesterase_MJ0912"/>
    <property type="match status" value="1"/>
</dbReference>
<dbReference type="OrthoDB" id="9813918at2"/>
<evidence type="ECO:0000313" key="3">
    <source>
        <dbReference type="EMBL" id="AJI53438.1"/>
    </source>
</evidence>
<feature type="domain" description="Calcineurin-like phosphoesterase" evidence="2">
    <location>
        <begin position="1"/>
        <end position="190"/>
    </location>
</feature>
<evidence type="ECO:0000259" key="2">
    <source>
        <dbReference type="Pfam" id="PF12850"/>
    </source>
</evidence>
<reference evidence="3 4" key="1">
    <citation type="journal article" date="2015" name="Genome Announc.">
        <title>Genome sequencing of 18 francisella strains to aid in assay development and testing.</title>
        <authorList>
            <person name="Johnson S.L."/>
            <person name="Daligault H.E."/>
            <person name="Davenport K.W."/>
            <person name="Coyne S.R."/>
            <person name="Frey K.G."/>
            <person name="Koroleva G.I."/>
            <person name="Broomall S.M."/>
            <person name="Bishop-Lilly K.A."/>
            <person name="Bruce D.C."/>
            <person name="Chertkov O."/>
            <person name="Freitas T."/>
            <person name="Jaissle J."/>
            <person name="Ladner J.T."/>
            <person name="Rosenzweig C.N."/>
            <person name="Gibbons H.S."/>
            <person name="Palacios G.F."/>
            <person name="Redden C.L."/>
            <person name="Xu Y."/>
            <person name="Minogue T.D."/>
            <person name="Chain P.S."/>
        </authorList>
    </citation>
    <scope>NUCLEOTIDE SEQUENCE [LARGE SCALE GENOMIC DNA]</scope>
    <source>
        <strain evidence="3 4">GA01-2794</strain>
    </source>
</reference>
<dbReference type="InterPro" id="IPR024654">
    <property type="entry name" value="Calcineurin-like_PHP_lpxH"/>
</dbReference>
<dbReference type="InterPro" id="IPR050126">
    <property type="entry name" value="Ap4A_hydrolase"/>
</dbReference>
<proteinExistence type="inferred from homology"/>
<dbReference type="InterPro" id="IPR029052">
    <property type="entry name" value="Metallo-depent_PP-like"/>
</dbReference>
<gene>
    <name evidence="3" type="ORF">LA55_1641</name>
</gene>
<dbReference type="PANTHER" id="PTHR42850:SF2">
    <property type="entry name" value="BLL5683 PROTEIN"/>
    <property type="match status" value="1"/>
</dbReference>
<organism evidence="3 4">
    <name type="scientific">Francisella philomiragia</name>
    <dbReference type="NCBI Taxonomy" id="28110"/>
    <lineage>
        <taxon>Bacteria</taxon>
        <taxon>Pseudomonadati</taxon>
        <taxon>Pseudomonadota</taxon>
        <taxon>Gammaproteobacteria</taxon>
        <taxon>Thiotrichales</taxon>
        <taxon>Francisellaceae</taxon>
        <taxon>Francisella</taxon>
    </lineage>
</organism>
<sequence>MKIIVFSDIHGNIYALEEALKLMRLHNPDAYLFLGDIAGYYYYQNECVDLLLGLENLISIKGNHDLYFLNAYPSKDFKLLDEKYGKSYSMLGENISHSTLEFLKNMQEFEKNNLFEAYHGSPKDYFNGYIYPDNESKNFLETVSANYLFLGNTHYDMRKHYAKMKVINPGSIGQPRNSKKPSFCVVDFNNGTEEMVYFSYDKSKLLDDIRRYDPDKNYLTRVLMRDE</sequence>
<name>A0A0B6D737_9GAMM</name>
<dbReference type="Proteomes" id="UP000031830">
    <property type="component" value="Chromosome"/>
</dbReference>
<dbReference type="EMBL" id="CP009440">
    <property type="protein sequence ID" value="AJI53438.1"/>
    <property type="molecule type" value="Genomic_DNA"/>
</dbReference>
<accession>A0A0B6D737</accession>
<dbReference type="AlphaFoldDB" id="A0A0B6D737"/>
<dbReference type="PANTHER" id="PTHR42850">
    <property type="entry name" value="METALLOPHOSPHOESTERASE"/>
    <property type="match status" value="1"/>
</dbReference>
<evidence type="ECO:0000313" key="4">
    <source>
        <dbReference type="Proteomes" id="UP000031830"/>
    </source>
</evidence>